<dbReference type="GO" id="GO:0061617">
    <property type="term" value="C:MICOS complex"/>
    <property type="evidence" value="ECO:0007669"/>
    <property type="project" value="UniProtKB-UniRule"/>
</dbReference>
<feature type="non-terminal residue" evidence="12">
    <location>
        <position position="106"/>
    </location>
</feature>
<evidence type="ECO:0000256" key="6">
    <source>
        <dbReference type="ARBA" id="ARBA00022989"/>
    </source>
</evidence>
<evidence type="ECO:0000256" key="7">
    <source>
        <dbReference type="ARBA" id="ARBA00023128"/>
    </source>
</evidence>
<dbReference type="Proteomes" id="UP000800092">
    <property type="component" value="Unassembled WGS sequence"/>
</dbReference>
<name>A0A6A6H0G8_VIRVR</name>
<gene>
    <name evidence="12" type="ORF">EV356DRAFT_437873</name>
</gene>
<feature type="transmembrane region" description="Helical" evidence="11">
    <location>
        <begin position="6"/>
        <end position="24"/>
    </location>
</feature>
<evidence type="ECO:0000256" key="1">
    <source>
        <dbReference type="ARBA" id="ARBA00002689"/>
    </source>
</evidence>
<comment type="subcellular location">
    <subcellularLocation>
        <location evidence="2">Membrane</location>
    </subcellularLocation>
    <subcellularLocation>
        <location evidence="11">Mitochondrion inner membrane</location>
        <topology evidence="11">Single-pass membrane protein</topology>
    </subcellularLocation>
</comment>
<organism evidence="12 13">
    <name type="scientific">Viridothelium virens</name>
    <name type="common">Speckled blister lichen</name>
    <name type="synonym">Trypethelium virens</name>
    <dbReference type="NCBI Taxonomy" id="1048519"/>
    <lineage>
        <taxon>Eukaryota</taxon>
        <taxon>Fungi</taxon>
        <taxon>Dikarya</taxon>
        <taxon>Ascomycota</taxon>
        <taxon>Pezizomycotina</taxon>
        <taxon>Dothideomycetes</taxon>
        <taxon>Dothideomycetes incertae sedis</taxon>
        <taxon>Trypetheliales</taxon>
        <taxon>Trypetheliaceae</taxon>
        <taxon>Viridothelium</taxon>
    </lineage>
</organism>
<protein>
    <recommendedName>
        <fullName evidence="4 11">MICOS complex subunit MIC12</fullName>
    </recommendedName>
    <alternativeName>
        <fullName evidence="10 11">Altered inheritance of mitochondria protein 5, mitochondrial</fullName>
    </alternativeName>
    <alternativeName>
        <fullName evidence="9 11">Found in mitochondrial proteome protein 51</fullName>
    </alternativeName>
</protein>
<dbReference type="GO" id="GO:0044284">
    <property type="term" value="C:mitochondrial crista junction"/>
    <property type="evidence" value="ECO:0007669"/>
    <property type="project" value="InterPro"/>
</dbReference>
<keyword evidence="8 11" id="KW-0472">Membrane</keyword>
<keyword evidence="7 11" id="KW-0496">Mitochondrion</keyword>
<comment type="similarity">
    <text evidence="3 11">Belongs to the MICOS complex subunit Mic12 family.</text>
</comment>
<evidence type="ECO:0000313" key="13">
    <source>
        <dbReference type="Proteomes" id="UP000800092"/>
    </source>
</evidence>
<keyword evidence="11" id="KW-0999">Mitochondrion inner membrane</keyword>
<dbReference type="OrthoDB" id="4037694at2759"/>
<evidence type="ECO:0000256" key="3">
    <source>
        <dbReference type="ARBA" id="ARBA00009188"/>
    </source>
</evidence>
<dbReference type="EMBL" id="ML991829">
    <property type="protein sequence ID" value="KAF2231230.1"/>
    <property type="molecule type" value="Genomic_DNA"/>
</dbReference>
<evidence type="ECO:0000256" key="5">
    <source>
        <dbReference type="ARBA" id="ARBA00022692"/>
    </source>
</evidence>
<keyword evidence="6 11" id="KW-1133">Transmembrane helix</keyword>
<keyword evidence="5 11" id="KW-0812">Transmembrane</keyword>
<evidence type="ECO:0000256" key="9">
    <source>
        <dbReference type="ARBA" id="ARBA00032159"/>
    </source>
</evidence>
<proteinExistence type="inferred from homology"/>
<evidence type="ECO:0000313" key="12">
    <source>
        <dbReference type="EMBL" id="KAF2231230.1"/>
    </source>
</evidence>
<sequence length="106" mass="11879">MGFTTGFIGGVTLTTSLLYLSIAIHQRNRAAQSTLLRHQAATLNNFVEPAPLPSLPTTWEARLNWSEAWKDRWNAELENAVRRLYAVDWNGVRDGLEDGAAALWAR</sequence>
<accession>A0A6A6H0G8</accession>
<dbReference type="InterPro" id="IPR031463">
    <property type="entry name" value="Mic12"/>
</dbReference>
<evidence type="ECO:0000256" key="10">
    <source>
        <dbReference type="ARBA" id="ARBA00032985"/>
    </source>
</evidence>
<comment type="function">
    <text evidence="1 11">Component of the MICOS complex, a large protein complex of the mitochondrial inner membrane that plays crucial roles in the maintenance of crista junctions, inner membrane architecture, and formation of contact sites to the outer membrane.</text>
</comment>
<evidence type="ECO:0000256" key="11">
    <source>
        <dbReference type="RuleBase" id="RU363010"/>
    </source>
</evidence>
<evidence type="ECO:0000256" key="2">
    <source>
        <dbReference type="ARBA" id="ARBA00004370"/>
    </source>
</evidence>
<keyword evidence="13" id="KW-1185">Reference proteome</keyword>
<dbReference type="GO" id="GO:0042407">
    <property type="term" value="P:cristae formation"/>
    <property type="evidence" value="ECO:0007669"/>
    <property type="project" value="InterPro"/>
</dbReference>
<comment type="subunit">
    <text evidence="11">Component of the mitochondrial contact site and cristae organizing system (MICOS) complex.</text>
</comment>
<evidence type="ECO:0000256" key="8">
    <source>
        <dbReference type="ARBA" id="ARBA00023136"/>
    </source>
</evidence>
<reference evidence="12" key="1">
    <citation type="journal article" date="2020" name="Stud. Mycol.">
        <title>101 Dothideomycetes genomes: a test case for predicting lifestyles and emergence of pathogens.</title>
        <authorList>
            <person name="Haridas S."/>
            <person name="Albert R."/>
            <person name="Binder M."/>
            <person name="Bloem J."/>
            <person name="Labutti K."/>
            <person name="Salamov A."/>
            <person name="Andreopoulos B."/>
            <person name="Baker S."/>
            <person name="Barry K."/>
            <person name="Bills G."/>
            <person name="Bluhm B."/>
            <person name="Cannon C."/>
            <person name="Castanera R."/>
            <person name="Culley D."/>
            <person name="Daum C."/>
            <person name="Ezra D."/>
            <person name="Gonzalez J."/>
            <person name="Henrissat B."/>
            <person name="Kuo A."/>
            <person name="Liang C."/>
            <person name="Lipzen A."/>
            <person name="Lutzoni F."/>
            <person name="Magnuson J."/>
            <person name="Mondo S."/>
            <person name="Nolan M."/>
            <person name="Ohm R."/>
            <person name="Pangilinan J."/>
            <person name="Park H.-J."/>
            <person name="Ramirez L."/>
            <person name="Alfaro M."/>
            <person name="Sun H."/>
            <person name="Tritt A."/>
            <person name="Yoshinaga Y."/>
            <person name="Zwiers L.-H."/>
            <person name="Turgeon B."/>
            <person name="Goodwin S."/>
            <person name="Spatafora J."/>
            <person name="Crous P."/>
            <person name="Grigoriev I."/>
        </authorList>
    </citation>
    <scope>NUCLEOTIDE SEQUENCE</scope>
    <source>
        <strain evidence="12">Tuck. ex Michener</strain>
    </source>
</reference>
<dbReference type="Pfam" id="PF17050">
    <property type="entry name" value="AIM5"/>
    <property type="match status" value="1"/>
</dbReference>
<dbReference type="AlphaFoldDB" id="A0A6A6H0G8"/>
<evidence type="ECO:0000256" key="4">
    <source>
        <dbReference type="ARBA" id="ARBA00018170"/>
    </source>
</evidence>